<evidence type="ECO:0000313" key="2">
    <source>
        <dbReference type="EMBL" id="JAE29978.1"/>
    </source>
</evidence>
<reference evidence="2" key="1">
    <citation type="submission" date="2014-09" db="EMBL/GenBank/DDBJ databases">
        <authorList>
            <person name="Magalhaes I.L.F."/>
            <person name="Oliveira U."/>
            <person name="Santos F.R."/>
            <person name="Vidigal T.H.D.A."/>
            <person name="Brescovit A.D."/>
            <person name="Santos A.J."/>
        </authorList>
    </citation>
    <scope>NUCLEOTIDE SEQUENCE</scope>
    <source>
        <tissue evidence="2">Shoot tissue taken approximately 20 cm above the soil surface</tissue>
    </source>
</reference>
<dbReference type="EMBL" id="GBRH01167918">
    <property type="protein sequence ID" value="JAE29978.1"/>
    <property type="molecule type" value="Transcribed_RNA"/>
</dbReference>
<name>A0A0A9HAQ8_ARUDO</name>
<feature type="transmembrane region" description="Helical" evidence="1">
    <location>
        <begin position="15"/>
        <end position="32"/>
    </location>
</feature>
<accession>A0A0A9HAQ8</accession>
<keyword evidence="1" id="KW-0472">Membrane</keyword>
<sequence>MSDVLSLTLFNSQKWPSMVTLDGINIFMFYFLHSLTKQTLYTFILFPELAALISL</sequence>
<keyword evidence="1" id="KW-0812">Transmembrane</keyword>
<dbReference type="AlphaFoldDB" id="A0A0A9HAQ8"/>
<reference evidence="2" key="2">
    <citation type="journal article" date="2015" name="Data Brief">
        <title>Shoot transcriptome of the giant reed, Arundo donax.</title>
        <authorList>
            <person name="Barrero R.A."/>
            <person name="Guerrero F.D."/>
            <person name="Moolhuijzen P."/>
            <person name="Goolsby J.A."/>
            <person name="Tidwell J."/>
            <person name="Bellgard S.E."/>
            <person name="Bellgard M.I."/>
        </authorList>
    </citation>
    <scope>NUCLEOTIDE SEQUENCE</scope>
    <source>
        <tissue evidence="2">Shoot tissue taken approximately 20 cm above the soil surface</tissue>
    </source>
</reference>
<organism evidence="2">
    <name type="scientific">Arundo donax</name>
    <name type="common">Giant reed</name>
    <name type="synonym">Donax arundinaceus</name>
    <dbReference type="NCBI Taxonomy" id="35708"/>
    <lineage>
        <taxon>Eukaryota</taxon>
        <taxon>Viridiplantae</taxon>
        <taxon>Streptophyta</taxon>
        <taxon>Embryophyta</taxon>
        <taxon>Tracheophyta</taxon>
        <taxon>Spermatophyta</taxon>
        <taxon>Magnoliopsida</taxon>
        <taxon>Liliopsida</taxon>
        <taxon>Poales</taxon>
        <taxon>Poaceae</taxon>
        <taxon>PACMAD clade</taxon>
        <taxon>Arundinoideae</taxon>
        <taxon>Arundineae</taxon>
        <taxon>Arundo</taxon>
    </lineage>
</organism>
<evidence type="ECO:0000256" key="1">
    <source>
        <dbReference type="SAM" id="Phobius"/>
    </source>
</evidence>
<keyword evidence="1" id="KW-1133">Transmembrane helix</keyword>
<protein>
    <submittedName>
        <fullName evidence="2">Uncharacterized protein</fullName>
    </submittedName>
</protein>
<proteinExistence type="predicted"/>